<feature type="chain" id="PRO_5040753809" description="SD-repeat containing protein B domain-containing protein" evidence="5">
    <location>
        <begin position="16"/>
        <end position="663"/>
    </location>
</feature>
<dbReference type="GO" id="GO:0005576">
    <property type="term" value="C:extracellular region"/>
    <property type="evidence" value="ECO:0007669"/>
    <property type="project" value="UniProtKB-SubCell"/>
</dbReference>
<keyword evidence="8" id="KW-1185">Reference proteome</keyword>
<dbReference type="Pfam" id="PF17210">
    <property type="entry name" value="SdrD_B"/>
    <property type="match status" value="1"/>
</dbReference>
<dbReference type="AlphaFoldDB" id="A0A9X4NTH7"/>
<feature type="region of interest" description="Disordered" evidence="4">
    <location>
        <begin position="14"/>
        <end position="33"/>
    </location>
</feature>
<organism evidence="7 8">
    <name type="scientific">Hydrogenophaga taeniospiralis CCUG 15921</name>
    <dbReference type="NCBI Taxonomy" id="1281780"/>
    <lineage>
        <taxon>Bacteria</taxon>
        <taxon>Pseudomonadati</taxon>
        <taxon>Pseudomonadota</taxon>
        <taxon>Betaproteobacteria</taxon>
        <taxon>Burkholderiales</taxon>
        <taxon>Comamonadaceae</taxon>
        <taxon>Hydrogenophaga</taxon>
    </lineage>
</organism>
<dbReference type="EMBL" id="AOGK01000009">
    <property type="protein sequence ID" value="MDG5975951.1"/>
    <property type="molecule type" value="Genomic_DNA"/>
</dbReference>
<evidence type="ECO:0000259" key="6">
    <source>
        <dbReference type="Pfam" id="PF17210"/>
    </source>
</evidence>
<proteinExistence type="predicted"/>
<dbReference type="InterPro" id="IPR013783">
    <property type="entry name" value="Ig-like_fold"/>
</dbReference>
<evidence type="ECO:0000256" key="1">
    <source>
        <dbReference type="ARBA" id="ARBA00004613"/>
    </source>
</evidence>
<gene>
    <name evidence="7" type="ORF">H010_11844</name>
</gene>
<dbReference type="Gene3D" id="2.60.40.10">
    <property type="entry name" value="Immunoglobulins"/>
    <property type="match status" value="1"/>
</dbReference>
<evidence type="ECO:0000256" key="5">
    <source>
        <dbReference type="SAM" id="SignalP"/>
    </source>
</evidence>
<evidence type="ECO:0000313" key="7">
    <source>
        <dbReference type="EMBL" id="MDG5975951.1"/>
    </source>
</evidence>
<keyword evidence="3 5" id="KW-0732">Signal</keyword>
<evidence type="ECO:0000256" key="3">
    <source>
        <dbReference type="ARBA" id="ARBA00022729"/>
    </source>
</evidence>
<dbReference type="SUPFAM" id="SSF117074">
    <property type="entry name" value="Hypothetical protein PA1324"/>
    <property type="match status" value="1"/>
</dbReference>
<evidence type="ECO:0000313" key="8">
    <source>
        <dbReference type="Proteomes" id="UP001152876"/>
    </source>
</evidence>
<sequence>MLLATLLGAAGQAQAQTPPAVAASTEPTATATSPVPAYVDRVIEGLQPESLDEDAGYDYDRAGWPRFLRLETRLGTQPFDESQRTRLGYNLYGLLETPNHGTLSLDGSFTPSDRQGTLTLRQRGMPLAGGWLANHELGIISTPAPAITRLPSRVFVPTSILQGVGGEWENPGRGLQLQAATGVPGQLQIQPASGFERLAGRRSTLGAQWRLDADSASDPLGESREGWTLALQHESAQDVAPVGAPSASDQRVDAQATLVAARHEGAQHRLQAKAMRSRVNDARGALAGYWLDGEWDDGPRRYGAGLYRLDPGLNWANLPMANDITGAHLSTGWRTRQWSAEGSVDWLRSVSGRSSDGYYATSSARWRLSRDSNLGLGAALRNYAGRAWSSYGDYRWQNGWGTSGLRLELEGGASQASSQLLSYDQDWAVPQGWTVSTSVGVGHAGADATSGLPAESLWSTAISFSAPVTSRASLHGSLNTEHASASASRNSLNLGASWRIDTRWSLEGSAIRSTGRSRTRTSIDPLAPPQTAVNTSAYRSFHAVLRYELQAGSRSVPMGGKPSDGGGRIEGTVYFDTNRSGTQEASETGVPGVTVYLDNRYAVRTDTQGRFEFPFVASGPRTVTVRNETLPLPWGVVDEGQAKVDVRLRETTRLSLPVQRSDN</sequence>
<evidence type="ECO:0000256" key="2">
    <source>
        <dbReference type="ARBA" id="ARBA00022525"/>
    </source>
</evidence>
<feature type="domain" description="SD-repeat containing protein B" evidence="6">
    <location>
        <begin position="571"/>
        <end position="627"/>
    </location>
</feature>
<comment type="caution">
    <text evidence="7">The sequence shown here is derived from an EMBL/GenBank/DDBJ whole genome shotgun (WGS) entry which is preliminary data.</text>
</comment>
<feature type="signal peptide" evidence="5">
    <location>
        <begin position="1"/>
        <end position="15"/>
    </location>
</feature>
<reference evidence="7" key="1">
    <citation type="submission" date="2013-01" db="EMBL/GenBank/DDBJ databases">
        <title>Genome draft of Hydrogenophaga taeniospiralis 2K1.</title>
        <authorList>
            <person name="Gomila M."/>
            <person name="Lalucat J."/>
        </authorList>
    </citation>
    <scope>NUCLEOTIDE SEQUENCE</scope>
    <source>
        <strain evidence="7">CCUG 15921</strain>
    </source>
</reference>
<protein>
    <recommendedName>
        <fullName evidence="6">SD-repeat containing protein B domain-containing protein</fullName>
    </recommendedName>
</protein>
<dbReference type="InterPro" id="IPR033764">
    <property type="entry name" value="Sdr_B"/>
</dbReference>
<keyword evidence="2" id="KW-0964">Secreted</keyword>
<accession>A0A9X4NTH7</accession>
<dbReference type="Proteomes" id="UP001152876">
    <property type="component" value="Unassembled WGS sequence"/>
</dbReference>
<comment type="subcellular location">
    <subcellularLocation>
        <location evidence="1">Secreted</location>
    </subcellularLocation>
</comment>
<name>A0A9X4NTH7_9BURK</name>
<evidence type="ECO:0000256" key="4">
    <source>
        <dbReference type="SAM" id="MobiDB-lite"/>
    </source>
</evidence>